<dbReference type="Pfam" id="PF00535">
    <property type="entry name" value="Glycos_transf_2"/>
    <property type="match status" value="1"/>
</dbReference>
<gene>
    <name evidence="2" type="ORF">F7018_08105</name>
</gene>
<keyword evidence="2" id="KW-0808">Transferase</keyword>
<comment type="caution">
    <text evidence="2">The sequence shown here is derived from an EMBL/GenBank/DDBJ whole genome shotgun (WGS) entry which is preliminary data.</text>
</comment>
<evidence type="ECO:0000259" key="1">
    <source>
        <dbReference type="Pfam" id="PF00535"/>
    </source>
</evidence>
<evidence type="ECO:0000313" key="2">
    <source>
        <dbReference type="EMBL" id="KAB1158573.1"/>
    </source>
</evidence>
<organism evidence="2 3">
    <name type="scientific">Tenacibaculum aiptasiae</name>
    <dbReference type="NCBI Taxonomy" id="426481"/>
    <lineage>
        <taxon>Bacteria</taxon>
        <taxon>Pseudomonadati</taxon>
        <taxon>Bacteroidota</taxon>
        <taxon>Flavobacteriia</taxon>
        <taxon>Flavobacteriales</taxon>
        <taxon>Flavobacteriaceae</taxon>
        <taxon>Tenacibaculum</taxon>
    </lineage>
</organism>
<dbReference type="AlphaFoldDB" id="A0A7J5AM23"/>
<reference evidence="2 3" key="1">
    <citation type="submission" date="2019-09" db="EMBL/GenBank/DDBJ databases">
        <authorList>
            <person name="Cao W.R."/>
        </authorList>
    </citation>
    <scope>NUCLEOTIDE SEQUENCE [LARGE SCALE GENOMIC DNA]</scope>
    <source>
        <strain evidence="3">a4</strain>
    </source>
</reference>
<dbReference type="Proteomes" id="UP000467305">
    <property type="component" value="Unassembled WGS sequence"/>
</dbReference>
<sequence>MKVGILILFCNSEKEIIEYEMAKLFNVKSDSEICFINNGSKDNTLKALKVIRDDAKIDISILDIKKNKGINAAVKAGARYLFSRTDIDYIVYMRPNMLSYFKALKTQIKLGTDLFKNRKKSRILRDIFSIDEILSFKKHIVL</sequence>
<accession>A0A7J5AM23</accession>
<dbReference type="GO" id="GO:0016740">
    <property type="term" value="F:transferase activity"/>
    <property type="evidence" value="ECO:0007669"/>
    <property type="project" value="UniProtKB-KW"/>
</dbReference>
<dbReference type="Gene3D" id="3.90.550.10">
    <property type="entry name" value="Spore Coat Polysaccharide Biosynthesis Protein SpsA, Chain A"/>
    <property type="match status" value="1"/>
</dbReference>
<feature type="domain" description="Glycosyltransferase 2-like" evidence="1">
    <location>
        <begin position="6"/>
        <end position="93"/>
    </location>
</feature>
<keyword evidence="3" id="KW-1185">Reference proteome</keyword>
<dbReference type="RefSeq" id="WP_150899542.1">
    <property type="nucleotide sequence ID" value="NZ_WAAU01000012.1"/>
</dbReference>
<protein>
    <submittedName>
        <fullName evidence="2">Glycosyltransferase</fullName>
    </submittedName>
</protein>
<dbReference type="OrthoDB" id="1134820at2"/>
<dbReference type="EMBL" id="WAAU01000012">
    <property type="protein sequence ID" value="KAB1158573.1"/>
    <property type="molecule type" value="Genomic_DNA"/>
</dbReference>
<dbReference type="InterPro" id="IPR029044">
    <property type="entry name" value="Nucleotide-diphossugar_trans"/>
</dbReference>
<proteinExistence type="predicted"/>
<name>A0A7J5AM23_9FLAO</name>
<evidence type="ECO:0000313" key="3">
    <source>
        <dbReference type="Proteomes" id="UP000467305"/>
    </source>
</evidence>
<dbReference type="SUPFAM" id="SSF53448">
    <property type="entry name" value="Nucleotide-diphospho-sugar transferases"/>
    <property type="match status" value="1"/>
</dbReference>
<dbReference type="InterPro" id="IPR001173">
    <property type="entry name" value="Glyco_trans_2-like"/>
</dbReference>